<keyword evidence="3" id="KW-1185">Reference proteome</keyword>
<comment type="caution">
    <text evidence="2">The sequence shown here is derived from an EMBL/GenBank/DDBJ whole genome shotgun (WGS) entry which is preliminary data.</text>
</comment>
<name>A0ABS9RKZ3_9FLAO</name>
<gene>
    <name evidence="2" type="ORF">MKW35_13410</name>
</gene>
<dbReference type="SUPFAM" id="SSF51735">
    <property type="entry name" value="NAD(P)-binding Rossmann-fold domains"/>
    <property type="match status" value="1"/>
</dbReference>
<dbReference type="Pfam" id="PF01370">
    <property type="entry name" value="Epimerase"/>
    <property type="match status" value="1"/>
</dbReference>
<dbReference type="RefSeq" id="WP_240574696.1">
    <property type="nucleotide sequence ID" value="NZ_CP136709.1"/>
</dbReference>
<dbReference type="Proteomes" id="UP001156141">
    <property type="component" value="Unassembled WGS sequence"/>
</dbReference>
<protein>
    <submittedName>
        <fullName evidence="2">NAD-dependent epimerase/dehydratase family protein</fullName>
    </submittedName>
</protein>
<evidence type="ECO:0000313" key="2">
    <source>
        <dbReference type="EMBL" id="MCH4553618.1"/>
    </source>
</evidence>
<accession>A0ABS9RKZ3</accession>
<sequence>MSNGITVLVTGASGLLGTNAVLELLTHGYQVVGLVRSKSRFKGGEHKNLRLIKGDLLNEKTMERVIKGCDYVVHAASLTNPEILNYGEFQDVNIQGTKTIVQFAIIHKIKRIIYISTANVFGYGTLDDLGNELKAIKKPFSKSLYSKSKLEAQEFVLSKANDIEVVVLNPSFIIGAYDTKPTSGKLVLLGLNKRFVFHPPGGKSFICAQDVAKGIVKAITNGKNGEAYILSNENLSFKNFFKLLNEKQLTKAVLVEIPKVGLLFMGFIGDLLRRLQFKIPFSSNNMKILCASSFYSNVKAKKELGLTFSPIEKGLKEAVVWFITNENMKRKMS</sequence>
<reference evidence="2" key="1">
    <citation type="submission" date="2022-02" db="EMBL/GenBank/DDBJ databases">
        <title>Aestuariibaculum sp., a marine bacterium isolated from sediment in Guangxi.</title>
        <authorList>
            <person name="Ying J."/>
        </authorList>
    </citation>
    <scope>NUCLEOTIDE SEQUENCE</scope>
    <source>
        <strain evidence="2">L182</strain>
    </source>
</reference>
<evidence type="ECO:0000313" key="3">
    <source>
        <dbReference type="Proteomes" id="UP001156141"/>
    </source>
</evidence>
<organism evidence="2 3">
    <name type="scientific">Aestuariibaculum lutulentum</name>
    <dbReference type="NCBI Taxonomy" id="2920935"/>
    <lineage>
        <taxon>Bacteria</taxon>
        <taxon>Pseudomonadati</taxon>
        <taxon>Bacteroidota</taxon>
        <taxon>Flavobacteriia</taxon>
        <taxon>Flavobacteriales</taxon>
        <taxon>Flavobacteriaceae</taxon>
    </lineage>
</organism>
<dbReference type="EMBL" id="JAKVQD010000006">
    <property type="protein sequence ID" value="MCH4553618.1"/>
    <property type="molecule type" value="Genomic_DNA"/>
</dbReference>
<dbReference type="InterPro" id="IPR051783">
    <property type="entry name" value="NAD(P)-dependent_oxidoreduct"/>
</dbReference>
<dbReference type="PANTHER" id="PTHR48079">
    <property type="entry name" value="PROTEIN YEEZ"/>
    <property type="match status" value="1"/>
</dbReference>
<dbReference type="Gene3D" id="3.40.50.720">
    <property type="entry name" value="NAD(P)-binding Rossmann-like Domain"/>
    <property type="match status" value="1"/>
</dbReference>
<evidence type="ECO:0000259" key="1">
    <source>
        <dbReference type="Pfam" id="PF01370"/>
    </source>
</evidence>
<dbReference type="InterPro" id="IPR001509">
    <property type="entry name" value="Epimerase_deHydtase"/>
</dbReference>
<proteinExistence type="predicted"/>
<feature type="domain" description="NAD-dependent epimerase/dehydratase" evidence="1">
    <location>
        <begin position="7"/>
        <end position="228"/>
    </location>
</feature>
<dbReference type="PANTHER" id="PTHR48079:SF6">
    <property type="entry name" value="NAD(P)-BINDING DOMAIN-CONTAINING PROTEIN-RELATED"/>
    <property type="match status" value="1"/>
</dbReference>
<dbReference type="InterPro" id="IPR036291">
    <property type="entry name" value="NAD(P)-bd_dom_sf"/>
</dbReference>